<gene>
    <name evidence="1" type="ORF">ROZALSC1DRAFT_21849</name>
</gene>
<sequence>MNSASPSILTSKKVSEKDLREYLKLCKKEAKNYREQIYQIRSEKEKNEYIRLSSEGTPNRLHHLHEVTPVLFSKSHLRKQASVEKKLERISKKESKVQRKYIKRKARLHVNHLLRKLQR</sequence>
<protein>
    <submittedName>
        <fullName evidence="1">Uncharacterized protein</fullName>
    </submittedName>
</protein>
<reference evidence="2" key="1">
    <citation type="journal article" date="2018" name="Nat. Microbiol.">
        <title>Leveraging single-cell genomics to expand the fungal tree of life.</title>
        <authorList>
            <person name="Ahrendt S.R."/>
            <person name="Quandt C.A."/>
            <person name="Ciobanu D."/>
            <person name="Clum A."/>
            <person name="Salamov A."/>
            <person name="Andreopoulos B."/>
            <person name="Cheng J.F."/>
            <person name="Woyke T."/>
            <person name="Pelin A."/>
            <person name="Henrissat B."/>
            <person name="Reynolds N.K."/>
            <person name="Benny G.L."/>
            <person name="Smith M.E."/>
            <person name="James T.Y."/>
            <person name="Grigoriev I.V."/>
        </authorList>
    </citation>
    <scope>NUCLEOTIDE SEQUENCE [LARGE SCALE GENOMIC DNA]</scope>
    <source>
        <strain evidence="2">CSF55</strain>
    </source>
</reference>
<accession>A0A4P9YLY7</accession>
<dbReference type="Proteomes" id="UP000281549">
    <property type="component" value="Unassembled WGS sequence"/>
</dbReference>
<proteinExistence type="predicted"/>
<evidence type="ECO:0000313" key="1">
    <source>
        <dbReference type="EMBL" id="RKP19941.1"/>
    </source>
</evidence>
<dbReference type="EMBL" id="ML005136">
    <property type="protein sequence ID" value="RKP19941.1"/>
    <property type="molecule type" value="Genomic_DNA"/>
</dbReference>
<organism evidence="1 2">
    <name type="scientific">Rozella allomycis (strain CSF55)</name>
    <dbReference type="NCBI Taxonomy" id="988480"/>
    <lineage>
        <taxon>Eukaryota</taxon>
        <taxon>Fungi</taxon>
        <taxon>Fungi incertae sedis</taxon>
        <taxon>Cryptomycota</taxon>
        <taxon>Cryptomycota incertae sedis</taxon>
        <taxon>Rozella</taxon>
    </lineage>
</organism>
<evidence type="ECO:0000313" key="2">
    <source>
        <dbReference type="Proteomes" id="UP000281549"/>
    </source>
</evidence>
<dbReference type="AlphaFoldDB" id="A0A4P9YLY7"/>
<name>A0A4P9YLY7_ROZAC</name>